<dbReference type="AlphaFoldDB" id="A0A7R9FXT1"/>
<evidence type="ECO:0000313" key="2">
    <source>
        <dbReference type="EMBL" id="CAD7259408.1"/>
    </source>
</evidence>
<accession>A0A7R9FXT1</accession>
<feature type="region of interest" description="Disordered" evidence="1">
    <location>
        <begin position="31"/>
        <end position="99"/>
    </location>
</feature>
<sequence>MASLVLTDSSQLTSDSHHLGIGKVELEEVNPHLRGGRVEKHLGKTTHSSPNRDSNPDPPALSSRAQHDKRDLGRLNLEEVNPHLRGGRLENNLGKTTPVHQTEIRNSISPSSAVELNTTSALANYATEAGKRRRRAPKKREDFKQSSFNMTCALANYATEAVYYESSALEHASTEVCGFPSVVCSKTQSRETQRHLNSRDNRNHSVLFEPAVCETPYNSCVDEPQCPWR</sequence>
<name>A0A7R9FXT1_TIMSH</name>
<reference evidence="2" key="1">
    <citation type="submission" date="2020-11" db="EMBL/GenBank/DDBJ databases">
        <authorList>
            <person name="Tran Van P."/>
        </authorList>
    </citation>
    <scope>NUCLEOTIDE SEQUENCE</scope>
</reference>
<feature type="compositionally biased region" description="Basic and acidic residues" evidence="1">
    <location>
        <begin position="65"/>
        <end position="82"/>
    </location>
</feature>
<evidence type="ECO:0000256" key="1">
    <source>
        <dbReference type="SAM" id="MobiDB-lite"/>
    </source>
</evidence>
<proteinExistence type="predicted"/>
<protein>
    <submittedName>
        <fullName evidence="2">Uncharacterized protein</fullName>
    </submittedName>
</protein>
<organism evidence="2">
    <name type="scientific">Timema shepardi</name>
    <name type="common">Walking stick</name>
    <dbReference type="NCBI Taxonomy" id="629360"/>
    <lineage>
        <taxon>Eukaryota</taxon>
        <taxon>Metazoa</taxon>
        <taxon>Ecdysozoa</taxon>
        <taxon>Arthropoda</taxon>
        <taxon>Hexapoda</taxon>
        <taxon>Insecta</taxon>
        <taxon>Pterygota</taxon>
        <taxon>Neoptera</taxon>
        <taxon>Polyneoptera</taxon>
        <taxon>Phasmatodea</taxon>
        <taxon>Timematodea</taxon>
        <taxon>Timematoidea</taxon>
        <taxon>Timematidae</taxon>
        <taxon>Timema</taxon>
    </lineage>
</organism>
<gene>
    <name evidence="2" type="ORF">TSIB3V08_LOCUS3614</name>
</gene>
<dbReference type="EMBL" id="OC001216">
    <property type="protein sequence ID" value="CAD7259408.1"/>
    <property type="molecule type" value="Genomic_DNA"/>
</dbReference>
<feature type="compositionally biased region" description="Basic and acidic residues" evidence="1">
    <location>
        <begin position="31"/>
        <end position="42"/>
    </location>
</feature>